<keyword evidence="4" id="KW-0378">Hydrolase</keyword>
<comment type="caution">
    <text evidence="4">The sequence shown here is derived from an EMBL/GenBank/DDBJ whole genome shotgun (WGS) entry which is preliminary data.</text>
</comment>
<dbReference type="Gene3D" id="3.40.710.10">
    <property type="entry name" value="DD-peptidase/beta-lactamase superfamily"/>
    <property type="match status" value="1"/>
</dbReference>
<evidence type="ECO:0000259" key="3">
    <source>
        <dbReference type="Pfam" id="PF00144"/>
    </source>
</evidence>
<evidence type="ECO:0000256" key="2">
    <source>
        <dbReference type="SAM" id="Phobius"/>
    </source>
</evidence>
<feature type="compositionally biased region" description="Basic and acidic residues" evidence="1">
    <location>
        <begin position="48"/>
        <end position="57"/>
    </location>
</feature>
<dbReference type="Proteomes" id="UP000240542">
    <property type="component" value="Unassembled WGS sequence"/>
</dbReference>
<evidence type="ECO:0000256" key="1">
    <source>
        <dbReference type="SAM" id="MobiDB-lite"/>
    </source>
</evidence>
<feature type="transmembrane region" description="Helical" evidence="2">
    <location>
        <begin position="21"/>
        <end position="45"/>
    </location>
</feature>
<evidence type="ECO:0000313" key="5">
    <source>
        <dbReference type="Proteomes" id="UP000240542"/>
    </source>
</evidence>
<feature type="region of interest" description="Disordered" evidence="1">
    <location>
        <begin position="48"/>
        <end position="72"/>
    </location>
</feature>
<accession>A0A2P8CYB7</accession>
<sequence>MRDGRFVRQILRSVFRSPSGRGAPLIFVSAAVAIAAVLALTVVLVTRPADDGSRDTPPKQVAGNDTAPPPPRLTAEERLRMQRALNNVVTDGSSGAVAELVETNPGGSDVWNGVAGVAQRGRNVPVDPGAHFRIASLSKPFASAVLLQLVGEGKADLDDPVDQHLPGVLEHGGDTITLRMLLSHTSGLFSYNRDMPSVLSDRDRVWRPEELVAVANRHEPVFEPGTDVAYSNTNYVLVGMVIEALTGRPYSTEIENRILKPLDLTETSIPDDPVMPDPALHAYLAVPPSSGMAPQPLDITEFNPSRWFGTAQIVSTVSDINTFYAALFGGQVLDQPMLKEMQTVVAIDSQGVGYGLGPKHYTLTCGVKVWMHSGNIPGFRNWSVHSKERHFTMFQARYQKNPDPPAWEIIETAMCPADAPKEPEPSPSDFPSEPVTGPEHDRGRS</sequence>
<dbReference type="EMBL" id="PYGA01000024">
    <property type="protein sequence ID" value="PSK89974.1"/>
    <property type="molecule type" value="Genomic_DNA"/>
</dbReference>
<feature type="region of interest" description="Disordered" evidence="1">
    <location>
        <begin position="414"/>
        <end position="445"/>
    </location>
</feature>
<evidence type="ECO:0000313" key="4">
    <source>
        <dbReference type="EMBL" id="PSK89974.1"/>
    </source>
</evidence>
<keyword evidence="2" id="KW-1133">Transmembrane helix</keyword>
<dbReference type="GO" id="GO:0004180">
    <property type="term" value="F:carboxypeptidase activity"/>
    <property type="evidence" value="ECO:0007669"/>
    <property type="project" value="UniProtKB-KW"/>
</dbReference>
<keyword evidence="2" id="KW-0472">Membrane</keyword>
<keyword evidence="5" id="KW-1185">Reference proteome</keyword>
<keyword evidence="4" id="KW-0121">Carboxypeptidase</keyword>
<dbReference type="PANTHER" id="PTHR46825:SF7">
    <property type="entry name" value="D-ALANYL-D-ALANINE CARBOXYPEPTIDASE"/>
    <property type="match status" value="1"/>
</dbReference>
<keyword evidence="4" id="KW-0645">Protease</keyword>
<keyword evidence="2" id="KW-0812">Transmembrane</keyword>
<dbReference type="InterPro" id="IPR012338">
    <property type="entry name" value="Beta-lactam/transpept-like"/>
</dbReference>
<name>A0A2P8CYB7_9ACTN</name>
<dbReference type="Pfam" id="PF00144">
    <property type="entry name" value="Beta-lactamase"/>
    <property type="match status" value="1"/>
</dbReference>
<feature type="domain" description="Beta-lactamase-related" evidence="3">
    <location>
        <begin position="106"/>
        <end position="383"/>
    </location>
</feature>
<dbReference type="PANTHER" id="PTHR46825">
    <property type="entry name" value="D-ALANYL-D-ALANINE-CARBOXYPEPTIDASE/ENDOPEPTIDASE AMPH"/>
    <property type="match status" value="1"/>
</dbReference>
<dbReference type="InterPro" id="IPR050491">
    <property type="entry name" value="AmpC-like"/>
</dbReference>
<protein>
    <submittedName>
        <fullName evidence="4">D-alanyl-D-alanine carboxypeptidase</fullName>
    </submittedName>
</protein>
<dbReference type="SUPFAM" id="SSF56601">
    <property type="entry name" value="beta-lactamase/transpeptidase-like"/>
    <property type="match status" value="1"/>
</dbReference>
<reference evidence="4 5" key="1">
    <citation type="submission" date="2018-03" db="EMBL/GenBank/DDBJ databases">
        <title>Genomic Encyclopedia of Archaeal and Bacterial Type Strains, Phase II (KMG-II): from individual species to whole genera.</title>
        <authorList>
            <person name="Goeker M."/>
        </authorList>
    </citation>
    <scope>NUCLEOTIDE SEQUENCE [LARGE SCALE GENOMIC DNA]</scope>
    <source>
        <strain evidence="4 5">DSM 45312</strain>
    </source>
</reference>
<dbReference type="AlphaFoldDB" id="A0A2P8CYB7"/>
<gene>
    <name evidence="4" type="ORF">CLV63_12479</name>
</gene>
<organism evidence="4 5">
    <name type="scientific">Murinocardiopsis flavida</name>
    <dbReference type="NCBI Taxonomy" id="645275"/>
    <lineage>
        <taxon>Bacteria</taxon>
        <taxon>Bacillati</taxon>
        <taxon>Actinomycetota</taxon>
        <taxon>Actinomycetes</taxon>
        <taxon>Streptosporangiales</taxon>
        <taxon>Nocardiopsidaceae</taxon>
        <taxon>Murinocardiopsis</taxon>
    </lineage>
</organism>
<proteinExistence type="predicted"/>
<dbReference type="InterPro" id="IPR001466">
    <property type="entry name" value="Beta-lactam-related"/>
</dbReference>